<dbReference type="EMBL" id="VDLU01000003">
    <property type="protein sequence ID" value="TNJ27601.1"/>
    <property type="molecule type" value="Genomic_DNA"/>
</dbReference>
<dbReference type="VEuPathDB" id="GiardiaDB:GMRT_12880"/>
<name>A0A4Z1T571_GIAMU</name>
<keyword evidence="2" id="KW-1185">Reference proteome</keyword>
<reference evidence="1 2" key="1">
    <citation type="submission" date="2019-05" db="EMBL/GenBank/DDBJ databases">
        <title>The compact genome of Giardia muris reveals important steps in the evolution of intestinal protozoan parasites.</title>
        <authorList>
            <person name="Xu F."/>
            <person name="Jimenez-Gonzalez A."/>
            <person name="Einarsson E."/>
            <person name="Astvaldsson A."/>
            <person name="Peirasmaki D."/>
            <person name="Eckmann L."/>
            <person name="Andersson J.O."/>
            <person name="Svard S.G."/>
            <person name="Jerlstrom-Hultqvist J."/>
        </authorList>
    </citation>
    <scope>NUCLEOTIDE SEQUENCE [LARGE SCALE GENOMIC DNA]</scope>
    <source>
        <strain evidence="1 2">Roberts-Thomson</strain>
    </source>
</reference>
<evidence type="ECO:0000313" key="1">
    <source>
        <dbReference type="EMBL" id="TNJ27601.1"/>
    </source>
</evidence>
<sequence length="1524" mass="168262">MTLNVHEVLTSSLDFISRPVVGVYLAPSAAALCAARGLDLLHALRNSPPYDKPIGLEFISAQGKPVSTSLSGLRLRFHLLEDLCSIPVRVSQLPTPNQDHEIATGYASRYKSVLGSLVDQPLVSLAEAYLSAGSMYPGSIHDFLDNPLAYLSVCAFTDTLQDKVQAIRRITADLPVPLRGAIAGLNDNDVCCALLIVDDHQTDRSAQYVDSLLRKELSGYNVYPFYLNLQLYHTYQLEPATAVDVEAYLRLRHPGLYRHYLFSCDPASCEPYASLSASGRRYGYPYLDPDIPGLSRTVSGLFNTIVAFYISTLLGPFLSAKLYHISEACLEYLAVGRKIANFFTGQANQSRAALKVGHSAGHLSKGKAHYARFGAAQITRRFADLLLQLGLADEACSMYAAILHKSKGKMPGAFMAHLYEARSLGIMCRAAFSPGSKPSSTLPLTSDDRQDITKTVEKMLAALDEAIPDPTQTTPTSAHTPRHTSELYNSSLSASVSQFSTAIGMGGGMGMGFGNRVTHHRFLGFKRRTELLAVSLFLLLNESLEKIVNRLAVEELRSYETALSFLAASYVAEDRNCINTMINLRTHAGETFFEVRAYSFCIRTFEHVLNQEIDQRWWFKSVAQLLLMFCYARPFIRAGDVDSTPSEPFEVALERIRSCVCAQTENRLFSGMEDGLLRHFPQFFAPGSSIQRALSALKPFLIREGIGTPTLMSIFLLPYQSAHPFSEKRLRFCKKNDAPLRRYYNETPVQYAVRIFRDYLYATDEATEVTECLRQAFIPARKFTPRAFLVDLLDLLGTDLGRERERPEIKLQGISLQDLYHPNISLPSMVAYEDEDSRSQNAELILALRHRLYARHSQVGSSDKLTGVKAMRAGEAAVAIFCLALEYPLASYDLKKIELLFTLRDESDGPISPASLDFSTRHQLRFPIKMPFSSGSILLCGIPLQLPKAVGKTKSVRIQGLQIQYLKELGEGESSKTKDTVDCISSDICLDTPITFPVLDSTAELPIEHALPEGPFFPGEVIQGRLLLHNVGHRDVSEVFITSNYQGYCAYDVTGEYLDGTSTPSPTQRNPRDSLFAAYDYIFADLAAFQGELQHVQASTSFQSLLRTDLARPYLHHCLQRHILGSTLPECLQDRVLAVHRVIKAKETVDVPFYFVVPALPPGTTILTLEHVVAYAANGWPIVSDSLVTLRIEERPQPAVSLTTTLAATEGMVATHVDVTLEGTGPMIVAAALDTSFLVQETVTGTLQDGKVRFVIPRLGDDYHLTITNLSSASEEFNPTTKNVIHLPNRPTETKAIVRSPHCTIPEGILKQLHQNALLLEARHLLLQHTPTIVPALYAILKRESAFVFKDRNDEAYDLALLHSQILGDLKAVQKAVLGTYTGRYGSIPSSSLITLVQEGGKTYMAVPRQTRDVGAGTTTKLEGTIVCVENRHDSAQFRLVLLNQTLESVTSTVETNLSCSEGAIPCSMVGLVRLPLTIPPVSVWEGTFHGCAASPGSFMLSARIFGCFDEVTCQDIQMVVTLV</sequence>
<dbReference type="Proteomes" id="UP000315496">
    <property type="component" value="Chromosome 3"/>
</dbReference>
<evidence type="ECO:0000313" key="2">
    <source>
        <dbReference type="Proteomes" id="UP000315496"/>
    </source>
</evidence>
<proteinExistence type="predicted"/>
<organism evidence="1 2">
    <name type="scientific">Giardia muris</name>
    <dbReference type="NCBI Taxonomy" id="5742"/>
    <lineage>
        <taxon>Eukaryota</taxon>
        <taxon>Metamonada</taxon>
        <taxon>Diplomonadida</taxon>
        <taxon>Hexamitidae</taxon>
        <taxon>Giardiinae</taxon>
        <taxon>Giardia</taxon>
    </lineage>
</organism>
<comment type="caution">
    <text evidence="1">The sequence shown here is derived from an EMBL/GenBank/DDBJ whole genome shotgun (WGS) entry which is preliminary data.</text>
</comment>
<dbReference type="OrthoDB" id="10251323at2759"/>
<gene>
    <name evidence="1" type="ORF">GMRT_12880</name>
</gene>
<accession>A0A4Z1T571</accession>
<protein>
    <submittedName>
        <fullName evidence="1">Uncharacterized protein</fullName>
    </submittedName>
</protein>